<evidence type="ECO:0000256" key="1">
    <source>
        <dbReference type="ARBA" id="ARBA00023015"/>
    </source>
</evidence>
<reference evidence="6" key="1">
    <citation type="submission" date="2011-02" db="EMBL/GenBank/DDBJ databases">
        <title>Complete sequence of Spirochaeta sp. Buddy.</title>
        <authorList>
            <person name="Lucas S."/>
            <person name="Copeland A."/>
            <person name="Lapidus A."/>
            <person name="Cheng J.-F."/>
            <person name="Goodwin L."/>
            <person name="Pitluck S."/>
            <person name="Zeytun A."/>
            <person name="Detter J.C."/>
            <person name="Han C."/>
            <person name="Tapia R."/>
            <person name="Land M."/>
            <person name="Hauser L."/>
            <person name="Kyrpides N."/>
            <person name="Ivanova N."/>
            <person name="Mikhailova N."/>
            <person name="Pagani I."/>
            <person name="Ritalahti K.M."/>
            <person name="Loeffler F.E."/>
            <person name="Woyke T."/>
        </authorList>
    </citation>
    <scope>NUCLEOTIDE SEQUENCE [LARGE SCALE GENOMIC DNA]</scope>
    <source>
        <strain evidence="6">ATCC BAA-1886 / DSM 22777 / Buddy</strain>
    </source>
</reference>
<evidence type="ECO:0000313" key="6">
    <source>
        <dbReference type="Proteomes" id="UP000008466"/>
    </source>
</evidence>
<dbReference type="InterPro" id="IPR000524">
    <property type="entry name" value="Tscrpt_reg_HTH_GntR"/>
</dbReference>
<dbReference type="PANTHER" id="PTHR43537">
    <property type="entry name" value="TRANSCRIPTIONAL REGULATOR, GNTR FAMILY"/>
    <property type="match status" value="1"/>
</dbReference>
<dbReference type="Proteomes" id="UP000008466">
    <property type="component" value="Chromosome"/>
</dbReference>
<organism evidence="5 6">
    <name type="scientific">Sphaerochaeta globosa (strain ATCC BAA-1886 / DSM 22777 / Buddy)</name>
    <name type="common">Spirochaeta sp. (strain Buddy)</name>
    <dbReference type="NCBI Taxonomy" id="158189"/>
    <lineage>
        <taxon>Bacteria</taxon>
        <taxon>Pseudomonadati</taxon>
        <taxon>Spirochaetota</taxon>
        <taxon>Spirochaetia</taxon>
        <taxon>Spirochaetales</taxon>
        <taxon>Sphaerochaetaceae</taxon>
        <taxon>Sphaerochaeta</taxon>
    </lineage>
</organism>
<evidence type="ECO:0000256" key="3">
    <source>
        <dbReference type="ARBA" id="ARBA00023163"/>
    </source>
</evidence>
<dbReference type="OrthoDB" id="9799482at2"/>
<dbReference type="STRING" id="158189.SpiBuddy_0059"/>
<dbReference type="eggNOG" id="COG2186">
    <property type="taxonomic scope" value="Bacteria"/>
</dbReference>
<dbReference type="SMART" id="SM00895">
    <property type="entry name" value="FCD"/>
    <property type="match status" value="1"/>
</dbReference>
<dbReference type="GO" id="GO:0003700">
    <property type="term" value="F:DNA-binding transcription factor activity"/>
    <property type="evidence" value="ECO:0007669"/>
    <property type="project" value="InterPro"/>
</dbReference>
<dbReference type="KEGG" id="sbu:SpiBuddy_0059"/>
<dbReference type="SMART" id="SM00345">
    <property type="entry name" value="HTH_GNTR"/>
    <property type="match status" value="1"/>
</dbReference>
<evidence type="ECO:0000256" key="2">
    <source>
        <dbReference type="ARBA" id="ARBA00023125"/>
    </source>
</evidence>
<dbReference type="EMBL" id="CP002541">
    <property type="protein sequence ID" value="ADY11904.1"/>
    <property type="molecule type" value="Genomic_DNA"/>
</dbReference>
<dbReference type="InterPro" id="IPR008920">
    <property type="entry name" value="TF_FadR/GntR_C"/>
</dbReference>
<dbReference type="Gene3D" id="1.20.120.530">
    <property type="entry name" value="GntR ligand-binding domain-like"/>
    <property type="match status" value="1"/>
</dbReference>
<keyword evidence="3" id="KW-0804">Transcription</keyword>
<dbReference type="InterPro" id="IPR011711">
    <property type="entry name" value="GntR_C"/>
</dbReference>
<dbReference type="Pfam" id="PF00392">
    <property type="entry name" value="GntR"/>
    <property type="match status" value="1"/>
</dbReference>
<dbReference type="Pfam" id="PF07729">
    <property type="entry name" value="FCD"/>
    <property type="match status" value="1"/>
</dbReference>
<dbReference type="AlphaFoldDB" id="F0RX54"/>
<gene>
    <name evidence="5" type="ordered locus">SpiBuddy_0059</name>
</gene>
<dbReference type="SUPFAM" id="SSF46785">
    <property type="entry name" value="Winged helix' DNA-binding domain"/>
    <property type="match status" value="1"/>
</dbReference>
<dbReference type="PRINTS" id="PR00035">
    <property type="entry name" value="HTHGNTR"/>
</dbReference>
<proteinExistence type="predicted"/>
<keyword evidence="6" id="KW-1185">Reference proteome</keyword>
<dbReference type="HOGENOM" id="CLU_017584_9_1_12"/>
<dbReference type="GO" id="GO:0003677">
    <property type="term" value="F:DNA binding"/>
    <property type="evidence" value="ECO:0007669"/>
    <property type="project" value="UniProtKB-KW"/>
</dbReference>
<dbReference type="InterPro" id="IPR036388">
    <property type="entry name" value="WH-like_DNA-bd_sf"/>
</dbReference>
<evidence type="ECO:0000313" key="5">
    <source>
        <dbReference type="EMBL" id="ADY11904.1"/>
    </source>
</evidence>
<protein>
    <submittedName>
        <fullName evidence="5">Regulatory protein GntR HTH</fullName>
    </submittedName>
</protein>
<accession>F0RX54</accession>
<keyword evidence="2" id="KW-0238">DNA-binding</keyword>
<dbReference type="CDD" id="cd07377">
    <property type="entry name" value="WHTH_GntR"/>
    <property type="match status" value="1"/>
</dbReference>
<dbReference type="InterPro" id="IPR036390">
    <property type="entry name" value="WH_DNA-bd_sf"/>
</dbReference>
<sequence>MMGVLFVRGGDFLMEDIFAVREARPSAVEGVIEKIKALLIEQKLTPGDMIPNEISLAESLKVGRGTVREALKILSAYGVVEIKQGYGTYVSSASNKRLFDPQLFQILVQDRDYKSLTQVRQLLEEGIVKLVIESASDEELVLLDQTMQKFQAELAKPDASAQHAGSLDLRYHRLLARFSHNSIVENIYNFVIELFTKTINPIHTGVDEVHQHLHQSIMDRDSEKAVEAVREHTAIWISGYEAVHRAG</sequence>
<dbReference type="SUPFAM" id="SSF48008">
    <property type="entry name" value="GntR ligand-binding domain-like"/>
    <property type="match status" value="1"/>
</dbReference>
<evidence type="ECO:0000259" key="4">
    <source>
        <dbReference type="PROSITE" id="PS50949"/>
    </source>
</evidence>
<dbReference type="PROSITE" id="PS50949">
    <property type="entry name" value="HTH_GNTR"/>
    <property type="match status" value="1"/>
</dbReference>
<keyword evidence="1" id="KW-0805">Transcription regulation</keyword>
<dbReference type="PANTHER" id="PTHR43537:SF5">
    <property type="entry name" value="UXU OPERON TRANSCRIPTIONAL REGULATOR"/>
    <property type="match status" value="1"/>
</dbReference>
<dbReference type="Gene3D" id="1.10.10.10">
    <property type="entry name" value="Winged helix-like DNA-binding domain superfamily/Winged helix DNA-binding domain"/>
    <property type="match status" value="1"/>
</dbReference>
<feature type="domain" description="HTH gntR-type" evidence="4">
    <location>
        <begin position="25"/>
        <end position="93"/>
    </location>
</feature>
<name>F0RX54_SPHGB</name>